<dbReference type="AlphaFoldDB" id="A0A0P1B2Q0"/>
<accession>A0A0P1B2Q0</accession>
<keyword evidence="2" id="KW-1185">Reference proteome</keyword>
<dbReference type="EMBL" id="CCYD01002756">
    <property type="protein sequence ID" value="CEG47743.1"/>
    <property type="molecule type" value="Genomic_DNA"/>
</dbReference>
<sequence length="62" mass="6871">MHVELGVSSADFPCVHNEECAVLFTVEFSAGVDITAYWRRTHSPFPAEVAVPWMRKFPGCGS</sequence>
<evidence type="ECO:0000313" key="1">
    <source>
        <dbReference type="EMBL" id="CEG47743.1"/>
    </source>
</evidence>
<proteinExistence type="predicted"/>
<organism evidence="1 2">
    <name type="scientific">Plasmopara halstedii</name>
    <name type="common">Downy mildew of sunflower</name>
    <dbReference type="NCBI Taxonomy" id="4781"/>
    <lineage>
        <taxon>Eukaryota</taxon>
        <taxon>Sar</taxon>
        <taxon>Stramenopiles</taxon>
        <taxon>Oomycota</taxon>
        <taxon>Peronosporomycetes</taxon>
        <taxon>Peronosporales</taxon>
        <taxon>Peronosporaceae</taxon>
        <taxon>Plasmopara</taxon>
    </lineage>
</organism>
<dbReference type="GeneID" id="36399940"/>
<reference evidence="2" key="1">
    <citation type="submission" date="2014-09" db="EMBL/GenBank/DDBJ databases">
        <authorList>
            <person name="Sharma Rahul"/>
            <person name="Thines Marco"/>
        </authorList>
    </citation>
    <scope>NUCLEOTIDE SEQUENCE [LARGE SCALE GENOMIC DNA]</scope>
</reference>
<protein>
    <submittedName>
        <fullName evidence="1">Uncharacterized protein</fullName>
    </submittedName>
</protein>
<evidence type="ECO:0000313" key="2">
    <source>
        <dbReference type="Proteomes" id="UP000054928"/>
    </source>
</evidence>
<name>A0A0P1B2Q0_PLAHL</name>
<dbReference type="Proteomes" id="UP000054928">
    <property type="component" value="Unassembled WGS sequence"/>
</dbReference>
<dbReference type="RefSeq" id="XP_024584112.1">
    <property type="nucleotide sequence ID" value="XM_024718743.1"/>
</dbReference>